<evidence type="ECO:0000313" key="7">
    <source>
        <dbReference type="EMBL" id="PAA54791.1"/>
    </source>
</evidence>
<evidence type="ECO:0000313" key="8">
    <source>
        <dbReference type="Proteomes" id="UP000215902"/>
    </source>
</evidence>
<dbReference type="CDD" id="cd00110">
    <property type="entry name" value="LamG"/>
    <property type="match status" value="5"/>
</dbReference>
<dbReference type="Gene3D" id="2.60.120.200">
    <property type="match status" value="5"/>
</dbReference>
<feature type="transmembrane region" description="Helical" evidence="4">
    <location>
        <begin position="1341"/>
        <end position="1363"/>
    </location>
</feature>
<name>A0A267DZR6_9PLAT</name>
<dbReference type="SMART" id="SM00181">
    <property type="entry name" value="EGF"/>
    <property type="match status" value="3"/>
</dbReference>
<dbReference type="InterPro" id="IPR050372">
    <property type="entry name" value="Neurexin-related_CASP"/>
</dbReference>
<keyword evidence="4" id="KW-0472">Membrane</keyword>
<dbReference type="EMBL" id="NIVC01002860">
    <property type="protein sequence ID" value="PAA54791.1"/>
    <property type="molecule type" value="Genomic_DNA"/>
</dbReference>
<dbReference type="SMART" id="SM00282">
    <property type="entry name" value="LamG"/>
    <property type="match status" value="5"/>
</dbReference>
<reference evidence="7 8" key="1">
    <citation type="submission" date="2017-06" db="EMBL/GenBank/DDBJ databases">
        <title>A platform for efficient transgenesis in Macrostomum lignano, a flatworm model organism for stem cell research.</title>
        <authorList>
            <person name="Berezikov E."/>
        </authorList>
    </citation>
    <scope>NUCLEOTIDE SEQUENCE [LARGE SCALE GENOMIC DNA]</scope>
    <source>
        <strain evidence="7">DV1</strain>
        <tissue evidence="7">Whole organism</tissue>
    </source>
</reference>
<dbReference type="PANTHER" id="PTHR15036:SF89">
    <property type="entry name" value="NEUREXIN 1, ISOFORM F"/>
    <property type="match status" value="1"/>
</dbReference>
<feature type="compositionally biased region" description="Basic residues" evidence="3">
    <location>
        <begin position="1158"/>
        <end position="1176"/>
    </location>
</feature>
<evidence type="ECO:0000259" key="6">
    <source>
        <dbReference type="PROSITE" id="PS50026"/>
    </source>
</evidence>
<keyword evidence="2" id="KW-0245">EGF-like domain</keyword>
<dbReference type="PROSITE" id="PS50026">
    <property type="entry name" value="EGF_3"/>
    <property type="match status" value="3"/>
</dbReference>
<evidence type="ECO:0000256" key="1">
    <source>
        <dbReference type="ARBA" id="ARBA00023157"/>
    </source>
</evidence>
<accession>A0A267DZR6</accession>
<dbReference type="GO" id="GO:0016020">
    <property type="term" value="C:membrane"/>
    <property type="evidence" value="ECO:0007669"/>
    <property type="project" value="UniProtKB-SubCell"/>
</dbReference>
<keyword evidence="4" id="KW-1133">Transmembrane helix</keyword>
<evidence type="ECO:0000256" key="2">
    <source>
        <dbReference type="PROSITE-ProRule" id="PRU00076"/>
    </source>
</evidence>
<feature type="domain" description="Laminin G" evidence="5">
    <location>
        <begin position="110"/>
        <end position="309"/>
    </location>
</feature>
<evidence type="ECO:0000256" key="3">
    <source>
        <dbReference type="SAM" id="MobiDB-lite"/>
    </source>
</evidence>
<keyword evidence="8" id="KW-1185">Reference proteome</keyword>
<dbReference type="InterPro" id="IPR001791">
    <property type="entry name" value="Laminin_G"/>
</dbReference>
<dbReference type="OrthoDB" id="6275838at2759"/>
<feature type="domain" description="EGF-like" evidence="6">
    <location>
        <begin position="519"/>
        <end position="556"/>
    </location>
</feature>
<feature type="domain" description="Laminin G" evidence="5">
    <location>
        <begin position="317"/>
        <end position="523"/>
    </location>
</feature>
<feature type="disulfide bond" evidence="2">
    <location>
        <begin position="74"/>
        <end position="91"/>
    </location>
</feature>
<feature type="domain" description="Laminin G" evidence="5">
    <location>
        <begin position="750"/>
        <end position="950"/>
    </location>
</feature>
<comment type="caution">
    <text evidence="7">The sequence shown here is derived from an EMBL/GenBank/DDBJ whole genome shotgun (WGS) entry which is preliminary data.</text>
</comment>
<feature type="domain" description="EGF-like" evidence="6">
    <location>
        <begin position="953"/>
        <end position="990"/>
    </location>
</feature>
<keyword evidence="4" id="KW-0812">Transmembrane</keyword>
<feature type="region of interest" description="Disordered" evidence="3">
    <location>
        <begin position="1130"/>
        <end position="1176"/>
    </location>
</feature>
<dbReference type="STRING" id="282301.A0A267DZR6"/>
<gene>
    <name evidence="7" type="ORF">BOX15_Mlig001379g23</name>
</gene>
<dbReference type="PROSITE" id="PS50025">
    <property type="entry name" value="LAM_G_DOMAIN"/>
    <property type="match status" value="5"/>
</dbReference>
<feature type="domain" description="Laminin G" evidence="5">
    <location>
        <begin position="997"/>
        <end position="1216"/>
    </location>
</feature>
<sequence length="1417" mass="154403">QLRVDATQRTVFMAAFEKALQGQLRNIVYADCPDAETAAASTSMSNRVARAPQPLSSAGAGFLQHPAACSGDPCRNGGVCLADDDPDDRRCRCQEEFDGGRCENLREETPTTFDGRGFIYLDLSSDALGIYGNSDTISLMYRTRQRSAFLIYAGSARQPPQGLDRRDFIALSLRNGSLFLDMSVNRVGRNVTIRPSQPDQFSDSRWHRLLVKRNYEKDKQEILVNVIFDDMVIKMLTIKQPAQLISRTLYLGGHRSVLHQYAGIEFFKGCMREARVISEDATFDLLRYGRLGQHGVRTSDMPVGAFDGCSDPHSAEPVRFRAPGGHLVVRRDAGGPWSSIGGTVTRLAFQFATNEPDALLLYIAGESGDFLAFELRGGELHFLSDAGAGASQRQVTDLRNRLSDSDFNSVSFSVNDADSSQSVTLNSNWTVRLDQDPQRAFHRLDLGARLYLGGLPATKRFTTPPELQAAALNYGFVGLLAGLSVNGEGVDLVQLVLAGRTAGPPGLIDVPAPPWLLRRRHLCDSRPCGNGGVCREGWDRFVCDCTLTSFTGETCSDKARVLKFDGNGWLRVRFAAPLRTQAEDLVLRLRTNTSDGILLATVDRKSASNDSMRLLLRRGLLACSVNYGNGTKILEAASHRLDDGQWHTIVVRRRDTTLELKLDGKPKFATSVLNERKFKLLGTSEISLGRQPASGSVRRVKGGVGDLFVGHVSHFSFNGVDYLDAGNLGDGGDSATIVEATAQLDETPIEVLLPFTVRSPTAFAELPPLRLYTNFSLQLHFRTGQAHGLILYNSGGSHSSDFFLLELVAGELRLALDAGSGRLERRIGAGADARLNDDAWHQVEIRRLATDRLLFRVDGRPAGQAAVIRSPTTSGSAGLNVNVHRNSLRLGGAPPLDFQGRRGDVMSNAGFQGCLGSVRLYDDTDHGPPCDVLEQRINRAMFEQDLTPGCERPQVECWPGVCHYGGLCLQQWDRLVCSCEATTFTGDWCNRVGNTTFEFGVGGRAGRLSFEFVDNNSLPNTRRDEITLGFQTLKSSGVLVFLTASFPTSDFILIAIWSGRVVVQYNLKARRLQLTSGPGVNVADGRYHRLRLLREEAGVSLFLDDEPAVILQPGRDAGTQFNKQKYIQVGGADPSRDSPARAMLNAGLGGDGVVGGQQKRRRRRRRRWRRQKRRRRSVGDWPHFEGQLVGLVVNGLPLSRIAAGEEAAADLVRLRTSWHGGVRLVGADFRPNLAGFPPEDRPAYYRDPLLLPATSPAGPGPTGIIGPAVQCASADGCDTRDGPGSSGGSGIIVPADYRTGNSDGDPDAAQATKPPSTSGGDSNAEGGGKGGKQPQSAKIDIFIIVIVAAAGAVLLLVFFCLIYRCRSKNEGSYRVDETQNFAEDPALKPLRGGLHQSNGDVRTKIASKKRDIKEWYV</sequence>
<dbReference type="PANTHER" id="PTHR15036">
    <property type="entry name" value="PIKACHURIN-LIKE PROTEIN"/>
    <property type="match status" value="1"/>
</dbReference>
<keyword evidence="1 2" id="KW-1015">Disulfide bond</keyword>
<dbReference type="Proteomes" id="UP000215902">
    <property type="component" value="Unassembled WGS sequence"/>
</dbReference>
<feature type="disulfide bond" evidence="2">
    <location>
        <begin position="93"/>
        <end position="102"/>
    </location>
</feature>
<feature type="region of interest" description="Disordered" evidence="3">
    <location>
        <begin position="1276"/>
        <end position="1333"/>
    </location>
</feature>
<dbReference type="Pfam" id="PF02210">
    <property type="entry name" value="Laminin_G_2"/>
    <property type="match status" value="5"/>
</dbReference>
<evidence type="ECO:0000256" key="4">
    <source>
        <dbReference type="SAM" id="Phobius"/>
    </source>
</evidence>
<proteinExistence type="predicted"/>
<dbReference type="CDD" id="cd00054">
    <property type="entry name" value="EGF_CA"/>
    <property type="match status" value="1"/>
</dbReference>
<dbReference type="PROSITE" id="PS00022">
    <property type="entry name" value="EGF_1"/>
    <property type="match status" value="1"/>
</dbReference>
<dbReference type="InterPro" id="IPR013320">
    <property type="entry name" value="ConA-like_dom_sf"/>
</dbReference>
<feature type="non-terminal residue" evidence="7">
    <location>
        <position position="1"/>
    </location>
</feature>
<evidence type="ECO:0000259" key="5">
    <source>
        <dbReference type="PROSITE" id="PS50025"/>
    </source>
</evidence>
<dbReference type="InterPro" id="IPR000742">
    <property type="entry name" value="EGF"/>
</dbReference>
<comment type="caution">
    <text evidence="2">Lacks conserved residue(s) required for the propagation of feature annotation.</text>
</comment>
<organism evidence="7 8">
    <name type="scientific">Macrostomum lignano</name>
    <dbReference type="NCBI Taxonomy" id="282301"/>
    <lineage>
        <taxon>Eukaryota</taxon>
        <taxon>Metazoa</taxon>
        <taxon>Spiralia</taxon>
        <taxon>Lophotrochozoa</taxon>
        <taxon>Platyhelminthes</taxon>
        <taxon>Rhabditophora</taxon>
        <taxon>Macrostomorpha</taxon>
        <taxon>Macrostomida</taxon>
        <taxon>Macrostomidae</taxon>
        <taxon>Macrostomum</taxon>
    </lineage>
</organism>
<dbReference type="Gene3D" id="2.10.25.10">
    <property type="entry name" value="Laminin"/>
    <property type="match status" value="3"/>
</dbReference>
<feature type="domain" description="Laminin G" evidence="5">
    <location>
        <begin position="559"/>
        <end position="741"/>
    </location>
</feature>
<protein>
    <submittedName>
        <fullName evidence="7">Uncharacterized protein</fullName>
    </submittedName>
</protein>
<dbReference type="SUPFAM" id="SSF49899">
    <property type="entry name" value="Concanavalin A-like lectins/glucanases"/>
    <property type="match status" value="5"/>
</dbReference>
<feature type="domain" description="EGF-like" evidence="6">
    <location>
        <begin position="65"/>
        <end position="103"/>
    </location>
</feature>